<gene>
    <name evidence="3" type="ORF">U9M48_012751</name>
</gene>
<keyword evidence="4" id="KW-1185">Reference proteome</keyword>
<evidence type="ECO:0000256" key="1">
    <source>
        <dbReference type="SAM" id="MobiDB-lite"/>
    </source>
</evidence>
<reference evidence="3 4" key="1">
    <citation type="submission" date="2024-02" db="EMBL/GenBank/DDBJ databases">
        <title>High-quality chromosome-scale genome assembly of Pensacola bahiagrass (Paspalum notatum Flugge var. saurae).</title>
        <authorList>
            <person name="Vega J.M."/>
            <person name="Podio M."/>
            <person name="Orjuela J."/>
            <person name="Siena L.A."/>
            <person name="Pessino S.C."/>
            <person name="Combes M.C."/>
            <person name="Mariac C."/>
            <person name="Albertini E."/>
            <person name="Pupilli F."/>
            <person name="Ortiz J.P.A."/>
            <person name="Leblanc O."/>
        </authorList>
    </citation>
    <scope>NUCLEOTIDE SEQUENCE [LARGE SCALE GENOMIC DNA]</scope>
    <source>
        <strain evidence="3">R1</strain>
        <tissue evidence="3">Leaf</tissue>
    </source>
</reference>
<evidence type="ECO:0000313" key="3">
    <source>
        <dbReference type="EMBL" id="WVZ63086.1"/>
    </source>
</evidence>
<name>A0AAQ3WJ18_PASNO</name>
<protein>
    <recommendedName>
        <fullName evidence="2">Reverse transcriptase Ty1/copia-type domain-containing protein</fullName>
    </recommendedName>
</protein>
<dbReference type="EMBL" id="CP144747">
    <property type="protein sequence ID" value="WVZ63086.1"/>
    <property type="molecule type" value="Genomic_DNA"/>
</dbReference>
<feature type="region of interest" description="Disordered" evidence="1">
    <location>
        <begin position="350"/>
        <end position="379"/>
    </location>
</feature>
<dbReference type="Pfam" id="PF07727">
    <property type="entry name" value="RVT_2"/>
    <property type="match status" value="1"/>
</dbReference>
<evidence type="ECO:0000313" key="4">
    <source>
        <dbReference type="Proteomes" id="UP001341281"/>
    </source>
</evidence>
<proteinExistence type="predicted"/>
<dbReference type="InterPro" id="IPR013103">
    <property type="entry name" value="RVT_2"/>
</dbReference>
<accession>A0AAQ3WJ18</accession>
<feature type="compositionally biased region" description="Polar residues" evidence="1">
    <location>
        <begin position="393"/>
        <end position="416"/>
    </location>
</feature>
<evidence type="ECO:0000259" key="2">
    <source>
        <dbReference type="Pfam" id="PF07727"/>
    </source>
</evidence>
<organism evidence="3 4">
    <name type="scientific">Paspalum notatum var. saurae</name>
    <dbReference type="NCBI Taxonomy" id="547442"/>
    <lineage>
        <taxon>Eukaryota</taxon>
        <taxon>Viridiplantae</taxon>
        <taxon>Streptophyta</taxon>
        <taxon>Embryophyta</taxon>
        <taxon>Tracheophyta</taxon>
        <taxon>Spermatophyta</taxon>
        <taxon>Magnoliopsida</taxon>
        <taxon>Liliopsida</taxon>
        <taxon>Poales</taxon>
        <taxon>Poaceae</taxon>
        <taxon>PACMAD clade</taxon>
        <taxon>Panicoideae</taxon>
        <taxon>Andropogonodae</taxon>
        <taxon>Paspaleae</taxon>
        <taxon>Paspalinae</taxon>
        <taxon>Paspalum</taxon>
    </lineage>
</organism>
<feature type="region of interest" description="Disordered" evidence="1">
    <location>
        <begin position="228"/>
        <end position="271"/>
    </location>
</feature>
<sequence>MRSFVESIPYYKYNNSAGKLFDEGEGPWTYKNTMHDTDDHKIENLCEDSISEWDSNNDDNFTVLPAVRGARLLGILDGSSVQPAATLRVEKADKSSTEEVENPAYVTWISQDQQVLSYLLSTMTREILIQVSSFNHAAQLSREKKGDSSASAYYTKMKSLADEMGAAGKKLEDDDIISYILNGLDSDYNPFVSSMAVKDNLMLSDMYAQLLAYEARLAQQNNDGGRFYSSANTAARGRGRGAGRGRGRSPGGRCFGSGGRSFSAGRGHPDQDEPPICQLCERHGHTVHECWYRFNRRYVPPRDGGRSFNSGQQKSVSAVVPSYGVDTNWYMDSGATDHITSALDKLTSREPYTGDDQIHAANGKGTEDNDISVSGHNDSNTVVGDASLLSLGTTSQDSSSAGVQLQHNSETLTGGNQVPAAPTVINDMAMHTPVDPSPHPGSDGTGPSTDPGSAVPAVSERRRFPSPPAGPARPIHGPVRLPSAFSRPRTRLQDNIRKPKLFTDGTTWHLIPPCPQQNVVDCKWVYKMKRKADGNIDRYKARLVAKGFKQRYGPDYEETFSPVVKAATTRLVLSLAVSNQWCIRQLDVQNAFLHGVLEEDVYIKQPPGYEDKYFPRHVCKLDKSLYGLKQAPRAWYSRLSNKLQQLGFHASKADTSLFFFKRDVVIYFLVYVDDIIVVSSSNQAVDALLTDLANDFALKDLGALHYFLGIEVSSTEGGLLLMQSKYAKELICRAVKRILRYVCGTIDYGLKFVQSQSNTNTRH</sequence>
<feature type="compositionally biased region" description="Gly residues" evidence="1">
    <location>
        <begin position="248"/>
        <end position="259"/>
    </location>
</feature>
<dbReference type="PANTHER" id="PTHR47481">
    <property type="match status" value="1"/>
</dbReference>
<dbReference type="Proteomes" id="UP001341281">
    <property type="component" value="Chromosome 03"/>
</dbReference>
<dbReference type="AlphaFoldDB" id="A0AAQ3WJ18"/>
<feature type="domain" description="Reverse transcriptase Ty1/copia-type" evidence="2">
    <location>
        <begin position="507"/>
        <end position="731"/>
    </location>
</feature>
<dbReference type="InterPro" id="IPR043502">
    <property type="entry name" value="DNA/RNA_pol_sf"/>
</dbReference>
<feature type="region of interest" description="Disordered" evidence="1">
    <location>
        <begin position="393"/>
        <end position="493"/>
    </location>
</feature>
<dbReference type="PANTHER" id="PTHR47481:SF31">
    <property type="entry name" value="OS01G0873500 PROTEIN"/>
    <property type="match status" value="1"/>
</dbReference>
<dbReference type="SUPFAM" id="SSF56672">
    <property type="entry name" value="DNA/RNA polymerases"/>
    <property type="match status" value="1"/>
</dbReference>
<feature type="compositionally biased region" description="Basic residues" evidence="1">
    <location>
        <begin position="237"/>
        <end position="247"/>
    </location>
</feature>